<evidence type="ECO:0000259" key="1">
    <source>
        <dbReference type="Pfam" id="PF00931"/>
    </source>
</evidence>
<keyword evidence="3" id="KW-1185">Reference proteome</keyword>
<evidence type="ECO:0000313" key="2">
    <source>
        <dbReference type="EMBL" id="KAH9289745.1"/>
    </source>
</evidence>
<dbReference type="PANTHER" id="PTHR36766:SF30">
    <property type="entry name" value="TIR-NBS TYPE DISEASE RESISTANCE PROTEIN-RELATED"/>
    <property type="match status" value="1"/>
</dbReference>
<dbReference type="Gene3D" id="3.40.50.300">
    <property type="entry name" value="P-loop containing nucleotide triphosphate hydrolases"/>
    <property type="match status" value="1"/>
</dbReference>
<reference evidence="2 3" key="1">
    <citation type="journal article" date="2021" name="Nat. Plants">
        <title>The Taxus genome provides insights into paclitaxel biosynthesis.</title>
        <authorList>
            <person name="Xiong X."/>
            <person name="Gou J."/>
            <person name="Liao Q."/>
            <person name="Li Y."/>
            <person name="Zhou Q."/>
            <person name="Bi G."/>
            <person name="Li C."/>
            <person name="Du R."/>
            <person name="Wang X."/>
            <person name="Sun T."/>
            <person name="Guo L."/>
            <person name="Liang H."/>
            <person name="Lu P."/>
            <person name="Wu Y."/>
            <person name="Zhang Z."/>
            <person name="Ro D.K."/>
            <person name="Shang Y."/>
            <person name="Huang S."/>
            <person name="Yan J."/>
        </authorList>
    </citation>
    <scope>NUCLEOTIDE SEQUENCE [LARGE SCALE GENOMIC DNA]</scope>
    <source>
        <strain evidence="2">Ta-2019</strain>
    </source>
</reference>
<dbReference type="SUPFAM" id="SSF52047">
    <property type="entry name" value="RNI-like"/>
    <property type="match status" value="1"/>
</dbReference>
<feature type="domain" description="NB-ARC" evidence="1">
    <location>
        <begin position="284"/>
        <end position="463"/>
    </location>
</feature>
<dbReference type="Gene3D" id="3.40.30.10">
    <property type="entry name" value="Glutaredoxin"/>
    <property type="match status" value="1"/>
</dbReference>
<gene>
    <name evidence="2" type="ORF">KI387_033862</name>
</gene>
<evidence type="ECO:0000313" key="3">
    <source>
        <dbReference type="Proteomes" id="UP000824469"/>
    </source>
</evidence>
<dbReference type="PANTHER" id="PTHR36766">
    <property type="entry name" value="PLANT BROAD-SPECTRUM MILDEW RESISTANCE PROTEIN RPW8"/>
    <property type="match status" value="1"/>
</dbReference>
<dbReference type="InterPro" id="IPR042197">
    <property type="entry name" value="Apaf_helical"/>
</dbReference>
<organism evidence="2 3">
    <name type="scientific">Taxus chinensis</name>
    <name type="common">Chinese yew</name>
    <name type="synonym">Taxus wallichiana var. chinensis</name>
    <dbReference type="NCBI Taxonomy" id="29808"/>
    <lineage>
        <taxon>Eukaryota</taxon>
        <taxon>Viridiplantae</taxon>
        <taxon>Streptophyta</taxon>
        <taxon>Embryophyta</taxon>
        <taxon>Tracheophyta</taxon>
        <taxon>Spermatophyta</taxon>
        <taxon>Pinopsida</taxon>
        <taxon>Pinidae</taxon>
        <taxon>Conifers II</taxon>
        <taxon>Cupressales</taxon>
        <taxon>Taxaceae</taxon>
        <taxon>Taxus</taxon>
    </lineage>
</organism>
<dbReference type="Pfam" id="PF00931">
    <property type="entry name" value="NB-ARC"/>
    <property type="match status" value="1"/>
</dbReference>
<dbReference type="SUPFAM" id="SSF52540">
    <property type="entry name" value="P-loop containing nucleoside triphosphate hydrolases"/>
    <property type="match status" value="1"/>
</dbReference>
<name>A0AA38BU71_TAXCH</name>
<dbReference type="Proteomes" id="UP000824469">
    <property type="component" value="Unassembled WGS sequence"/>
</dbReference>
<dbReference type="EMBL" id="JAHRHJ020003813">
    <property type="protein sequence ID" value="KAH9289745.1"/>
    <property type="molecule type" value="Genomic_DNA"/>
</dbReference>
<dbReference type="PRINTS" id="PR00364">
    <property type="entry name" value="DISEASERSIST"/>
</dbReference>
<feature type="non-terminal residue" evidence="2">
    <location>
        <position position="1"/>
    </location>
</feature>
<dbReference type="GO" id="GO:0043531">
    <property type="term" value="F:ADP binding"/>
    <property type="evidence" value="ECO:0007669"/>
    <property type="project" value="InterPro"/>
</dbReference>
<sequence>MSSPPSSSSSSPTPAELINQIVNTNENAPGFDLKQLVATIDSVLHHYNNQQGKKSRTHEFVNSVASGMPSASNASTFSEGISENVKIIAREISEYSGDKHQTSIDVLKAVGNVHWVGVGFLLVAAVLQTMDTIKNNKIESLRLLNSMNDLAKVIMRLQPLPRLNEEMQAKMKDSIHLIVDGAILCCSQKKRGKLGRVFKASNDRQDLLKLGMEVDDMCKMLNLQINASTLEVVQRNLVPISGPPVPTLNKDAGTLFLMRHCFGNTNSIIFSHLSCVLMTAVGIEEKIDEVIKQLDWENDKPTVAVVVYGLGGSGKTTLGDAVYASLKDKLQLGWRHSKITLIQNLDREPNVENLQNEILQDLTGTKQSVRDFQSGRRSLKDIMEIESIFLYIDNALYMKPLEKLLPKELTSAKKLRLLVTARETNVAGAIEDCGIEPCKIYSMESLSDDAALEVLCRKIDRKRDTSSIVNERPLAKEIAEKCSCCPLFLEVVGGFIHQRKNKVEAYQSVIKFLESGEDFSGNKTYSFDESRVLFSYDGLNRNAQEAFLDICSFFCGWRWEEVAWIVGEEEFECLQEGALLKIKYGRISIHDLILSAGRNKCKGSRFTNAAELCKALKEEELVSQIKGVWLRDNYSPFHISAEKLDVMSTSLRVFGMGNLTIVEGKCKKQFDELRYFQVGRVPNLPMDISNLKHLSYIDYAFGKDMILSSSKSLSSLKVLKFHKSNETRIIGITEFPHLHNIKQLVLGLCYGAEIPQSFYKLRNLQKFELSFCSDLEELPESICKLSSLKELDLKYCRKLKRLPAGFGELGRSLTTVDLSDCQSLQELPCDLEKLSSLKSLNLKNCYSLLQLPENLGSLTSLTSLHIEGCKSLSCLPRSIGDLTSFSPSSIDFSGWSSLRELPEEICKYTMLKSISLRCCYSLQELCNDFHCLVGLNKLDMEGCTSLSSLPLNFGQLSSLEILNLTECKNLSSLPPGFGQLSSLQILNLTGCKNLSSLPLGFGKISSLENLDLTGCGKLEQLCSDFYSLEALKYLTLSKCFSLSNLPDCFGQLGCLETLDLRGCSNLEKLSEDFRCLRSLTKLDLSECESLGGEWMDSVVAIPSLWRLDIAGSERMIQRWTELKMGKEKWHFVVVKDFSAEDAEERPRALLLEGALSKVFDEEAGLLFDNHQRPFPSSSLLPHTPLILIIDLSYYVSSSLREILEKRVEQVKCNSKMFQIIYIGRLDFDALPSELAARILAYTPPSFCHKLHAHFPIHGDICVFRSTVGLEANGMKCSSAWEDILWVDDEVEFVIRIPRESNVELLTTLLVTDKTEFILFNKNQQVKVADLQGKVILLLNAPLRTSEMWTSALKDVYFQMQKSLVEVVWTAFDSWNFTREEYERAAANAPWPMVPDPWSMTKQLRSLIGYSSTPKVMVVDGKGRVRREDALPLIERFGVEAYPFSQSREEQLINAEWEGFKFNSQSTLEFIFQNTELLPMTKAEEATSRGEILLLCVGSIQKMMEFAAPLITALSMLECDARVLYVADSRGRQYSNYTRIENEYELNRKEICSTIRSLSLSDVFKFWRRVQYLQRDLNRMGTDEKIAK</sequence>
<proteinExistence type="predicted"/>
<protein>
    <recommendedName>
        <fullName evidence="1">NB-ARC domain-containing protein</fullName>
    </recommendedName>
</protein>
<accession>A0AA38BU71</accession>
<dbReference type="InterPro" id="IPR032675">
    <property type="entry name" value="LRR_dom_sf"/>
</dbReference>
<dbReference type="InterPro" id="IPR027417">
    <property type="entry name" value="P-loop_NTPase"/>
</dbReference>
<dbReference type="SUPFAM" id="SSF52058">
    <property type="entry name" value="L domain-like"/>
    <property type="match status" value="1"/>
</dbReference>
<dbReference type="Gene3D" id="3.80.10.10">
    <property type="entry name" value="Ribonuclease Inhibitor"/>
    <property type="match status" value="2"/>
</dbReference>
<dbReference type="InterPro" id="IPR002182">
    <property type="entry name" value="NB-ARC"/>
</dbReference>
<comment type="caution">
    <text evidence="2">The sequence shown here is derived from an EMBL/GenBank/DDBJ whole genome shotgun (WGS) entry which is preliminary data.</text>
</comment>
<dbReference type="Gene3D" id="1.10.8.430">
    <property type="entry name" value="Helical domain of apoptotic protease-activating factors"/>
    <property type="match status" value="1"/>
</dbReference>